<gene>
    <name evidence="6" type="primary">LOC116298765</name>
</gene>
<dbReference type="Gene3D" id="1.25.40.10">
    <property type="entry name" value="Tetratricopeptide repeat domain"/>
    <property type="match status" value="3"/>
</dbReference>
<dbReference type="InterPro" id="IPR011990">
    <property type="entry name" value="TPR-like_helical_dom_sf"/>
</dbReference>
<dbReference type="PROSITE" id="PS50293">
    <property type="entry name" value="TPR_REGION"/>
    <property type="match status" value="1"/>
</dbReference>
<dbReference type="InParanoid" id="A0A6P8ID26"/>
<dbReference type="OrthoDB" id="381520at2759"/>
<keyword evidence="5" id="KW-1185">Reference proteome</keyword>
<evidence type="ECO:0000256" key="2">
    <source>
        <dbReference type="ARBA" id="ARBA00022803"/>
    </source>
</evidence>
<reference evidence="6" key="1">
    <citation type="submission" date="2025-08" db="UniProtKB">
        <authorList>
            <consortium name="RefSeq"/>
        </authorList>
    </citation>
    <scope>IDENTIFICATION</scope>
    <source>
        <tissue evidence="6">Tentacle</tissue>
    </source>
</reference>
<feature type="repeat" description="TPR" evidence="3">
    <location>
        <begin position="729"/>
        <end position="762"/>
    </location>
</feature>
<feature type="domain" description="AAA+ ATPase" evidence="4">
    <location>
        <begin position="194"/>
        <end position="386"/>
    </location>
</feature>
<feature type="repeat" description="TPR" evidence="3">
    <location>
        <begin position="686"/>
        <end position="719"/>
    </location>
</feature>
<keyword evidence="1" id="KW-0677">Repeat</keyword>
<organism evidence="5 6">
    <name type="scientific">Actinia tenebrosa</name>
    <name type="common">Australian red waratah sea anemone</name>
    <dbReference type="NCBI Taxonomy" id="6105"/>
    <lineage>
        <taxon>Eukaryota</taxon>
        <taxon>Metazoa</taxon>
        <taxon>Cnidaria</taxon>
        <taxon>Anthozoa</taxon>
        <taxon>Hexacorallia</taxon>
        <taxon>Actiniaria</taxon>
        <taxon>Actiniidae</taxon>
        <taxon>Actinia</taxon>
    </lineage>
</organism>
<keyword evidence="2 3" id="KW-0802">TPR repeat</keyword>
<name>A0A6P8ID26_ACTTE</name>
<dbReference type="GeneID" id="116298765"/>
<dbReference type="PROSITE" id="PS50005">
    <property type="entry name" value="TPR"/>
    <property type="match status" value="5"/>
</dbReference>
<dbReference type="Gene3D" id="3.40.50.300">
    <property type="entry name" value="P-loop containing nucleotide triphosphate hydrolases"/>
    <property type="match status" value="1"/>
</dbReference>
<evidence type="ECO:0000256" key="3">
    <source>
        <dbReference type="PROSITE-ProRule" id="PRU00339"/>
    </source>
</evidence>
<proteinExistence type="predicted"/>
<evidence type="ECO:0000256" key="1">
    <source>
        <dbReference type="ARBA" id="ARBA00022737"/>
    </source>
</evidence>
<dbReference type="Pfam" id="PF13424">
    <property type="entry name" value="TPR_12"/>
    <property type="match status" value="4"/>
</dbReference>
<dbReference type="SUPFAM" id="SSF52540">
    <property type="entry name" value="P-loop containing nucleoside triphosphate hydrolases"/>
    <property type="match status" value="1"/>
</dbReference>
<dbReference type="InterPro" id="IPR019734">
    <property type="entry name" value="TPR_rpt"/>
</dbReference>
<feature type="repeat" description="TPR" evidence="3">
    <location>
        <begin position="940"/>
        <end position="973"/>
    </location>
</feature>
<dbReference type="SMART" id="SM00382">
    <property type="entry name" value="AAA"/>
    <property type="match status" value="1"/>
</dbReference>
<dbReference type="SMART" id="SM00028">
    <property type="entry name" value="TPR"/>
    <property type="match status" value="10"/>
</dbReference>
<protein>
    <submittedName>
        <fullName evidence="6">Uncharacterized protein LOC116298765</fullName>
    </submittedName>
</protein>
<dbReference type="PANTHER" id="PTHR45641">
    <property type="entry name" value="TETRATRICOPEPTIDE REPEAT PROTEIN (AFU_ORTHOLOGUE AFUA_6G03870)"/>
    <property type="match status" value="1"/>
</dbReference>
<dbReference type="PANTHER" id="PTHR45641:SF19">
    <property type="entry name" value="NEPHROCYSTIN-3"/>
    <property type="match status" value="1"/>
</dbReference>
<dbReference type="Pfam" id="PF07719">
    <property type="entry name" value="TPR_2"/>
    <property type="match status" value="1"/>
</dbReference>
<dbReference type="KEGG" id="aten:116298765"/>
<evidence type="ECO:0000313" key="5">
    <source>
        <dbReference type="Proteomes" id="UP000515163"/>
    </source>
</evidence>
<accession>A0A6P8ID26</accession>
<dbReference type="AlphaFoldDB" id="A0A6P8ID26"/>
<dbReference type="SUPFAM" id="SSF48452">
    <property type="entry name" value="TPR-like"/>
    <property type="match status" value="2"/>
</dbReference>
<dbReference type="InterPro" id="IPR027417">
    <property type="entry name" value="P-loop_NTPase"/>
</dbReference>
<dbReference type="RefSeq" id="XP_031563170.1">
    <property type="nucleotide sequence ID" value="XM_031707310.1"/>
</dbReference>
<feature type="repeat" description="TPR" evidence="3">
    <location>
        <begin position="856"/>
        <end position="889"/>
    </location>
</feature>
<dbReference type="InterPro" id="IPR013105">
    <property type="entry name" value="TPR_2"/>
</dbReference>
<feature type="repeat" description="TPR" evidence="3">
    <location>
        <begin position="772"/>
        <end position="805"/>
    </location>
</feature>
<sequence length="1127" mass="126976">MAKSQRFNSEEETNFLKGGLLVANIIPNGVREFLQQHFIKASKYNENNDLTSEAMEFLENISDHNFQELCTVAGQITMDDDANTGINHLINAREEFFKNVRKDHLSNHELENLLQEVHKGYTNLSLPLDVLNDLSEKMAFSNEEQLKIHEQLSKETRTFCQLVTSQSPSLIHRSREVSFVLKELDEVKRSISVGNATVYICGPSGCGKSELARQAALTLFNQHITAANDPAMVVAVLDAETEDSLLYSYIKFAKDILGNSLHIKVAVTSRGLMAGQKIRLLKCIIERQLKRYSKWVIIIDNVHCLEEFSSYWPKPGSEEWGCGQIIVTSTDSIATQTFCYQQSGHVTISRGMQPSEAIELLCGVSGITNKDDALEVAEMLEFQPLALSCAATFVKNLSGKNENGHWKTYQESFQKPRELYGKEFCQVNEGNHSELSLVAIKMLVDQLSAQHKLIPSILFLLSIFDPIPVNKNVILDCFKELDDTDVETTLQTLLSTPILDAENHQDNLAFLSSRCSKMCNHYIDLELTDARKISILGSAIRAVALQLNSPACFKSEANDTTYFQSFVADKLMSRVRKLNTEQRKELVEVLEKFGDRIAAADMLLDFGKQCQGIQSLKNAQMSFELAKEILLENGKIHSFFEPKLYSVLRGLGDASDNADVETKRYYEEALKICRNLKNDNDMHSLAEAIDDLGDVTISFGETTEAKKLYMEALELRKEDPDYDRVDSIYVSWFKLGNVYAIEGHFEQAKEHYEKALEIWDTYKSEALDCELVKVLTCVGAMSICVDEFDSALNYLKRAMKLEERLLGLYHPYRLSTIKNASNACKALGDTEQAEKLLKQSLEIFDKVVGSLDNEAAQIYSELGSLCAVKGDWETAIECHSRSLKIREETLCQLHPDIANSCCDLGNAYNNLGELEKAKTFLERSLGIRGLLFKRTHPDVGTSYFCLGEVYNKLDDHQTGLNLLERAVEIRTRNFGVQDPETLASIKLLGNSFARLGQLKRAKDLYQTVADEQSKFKDKETDLAHISSSLAEVSLGLGEVDEAKEQYKRAIDFQKRAAGDDHPEMARPIVGLALVHEHCKEFKEAKSLLEKALVIYKRNAKSHSKVLITEMHLKRVMAKLPQPRCSVM</sequence>
<evidence type="ECO:0000313" key="6">
    <source>
        <dbReference type="RefSeq" id="XP_031563170.1"/>
    </source>
</evidence>
<dbReference type="InterPro" id="IPR003593">
    <property type="entry name" value="AAA+_ATPase"/>
</dbReference>
<dbReference type="Proteomes" id="UP000515163">
    <property type="component" value="Unplaced"/>
</dbReference>
<evidence type="ECO:0000259" key="4">
    <source>
        <dbReference type="SMART" id="SM00382"/>
    </source>
</evidence>